<evidence type="ECO:0000313" key="5">
    <source>
        <dbReference type="EMBL" id="GAA4430854.1"/>
    </source>
</evidence>
<dbReference type="InterPro" id="IPR050090">
    <property type="entry name" value="Tyrosine_recombinase_XerCD"/>
</dbReference>
<keyword evidence="2" id="KW-0238">DNA-binding</keyword>
<dbReference type="SUPFAM" id="SSF56349">
    <property type="entry name" value="DNA breaking-rejoining enzymes"/>
    <property type="match status" value="1"/>
</dbReference>
<keyword evidence="3" id="KW-0233">DNA recombination</keyword>
<dbReference type="PANTHER" id="PTHR30349:SF64">
    <property type="entry name" value="PROPHAGE INTEGRASE INTD-RELATED"/>
    <property type="match status" value="1"/>
</dbReference>
<proteinExistence type="inferred from homology"/>
<comment type="caution">
    <text evidence="5">The sequence shown here is derived from an EMBL/GenBank/DDBJ whole genome shotgun (WGS) entry which is preliminary data.</text>
</comment>
<dbReference type="CDD" id="cd01185">
    <property type="entry name" value="INTN1_C_like"/>
    <property type="match status" value="1"/>
</dbReference>
<evidence type="ECO:0000256" key="1">
    <source>
        <dbReference type="ARBA" id="ARBA00008857"/>
    </source>
</evidence>
<dbReference type="RefSeq" id="WP_345025993.1">
    <property type="nucleotide sequence ID" value="NZ_BAABEY010000001.1"/>
</dbReference>
<accession>A0ABP8LKY0</accession>
<evidence type="ECO:0000256" key="3">
    <source>
        <dbReference type="ARBA" id="ARBA00023172"/>
    </source>
</evidence>
<dbReference type="EMBL" id="BAABEY010000001">
    <property type="protein sequence ID" value="GAA4430854.1"/>
    <property type="molecule type" value="Genomic_DNA"/>
</dbReference>
<dbReference type="Proteomes" id="UP001501508">
    <property type="component" value="Unassembled WGS sequence"/>
</dbReference>
<dbReference type="PROSITE" id="PS51898">
    <property type="entry name" value="TYR_RECOMBINASE"/>
    <property type="match status" value="1"/>
</dbReference>
<evidence type="ECO:0000259" key="4">
    <source>
        <dbReference type="PROSITE" id="PS51898"/>
    </source>
</evidence>
<organism evidence="5 6">
    <name type="scientific">Ravibacter arvi</name>
    <dbReference type="NCBI Taxonomy" id="2051041"/>
    <lineage>
        <taxon>Bacteria</taxon>
        <taxon>Pseudomonadati</taxon>
        <taxon>Bacteroidota</taxon>
        <taxon>Cytophagia</taxon>
        <taxon>Cytophagales</taxon>
        <taxon>Spirosomataceae</taxon>
        <taxon>Ravibacter</taxon>
    </lineage>
</organism>
<comment type="similarity">
    <text evidence="1">Belongs to the 'phage' integrase family.</text>
</comment>
<name>A0ABP8LKY0_9BACT</name>
<evidence type="ECO:0000256" key="2">
    <source>
        <dbReference type="ARBA" id="ARBA00023125"/>
    </source>
</evidence>
<dbReference type="InterPro" id="IPR010998">
    <property type="entry name" value="Integrase_recombinase_N"/>
</dbReference>
<protein>
    <submittedName>
        <fullName evidence="5">Site-specific integrase</fullName>
    </submittedName>
</protein>
<dbReference type="Gene3D" id="1.10.150.130">
    <property type="match status" value="1"/>
</dbReference>
<reference evidence="6" key="1">
    <citation type="journal article" date="2019" name="Int. J. Syst. Evol. Microbiol.">
        <title>The Global Catalogue of Microorganisms (GCM) 10K type strain sequencing project: providing services to taxonomists for standard genome sequencing and annotation.</title>
        <authorList>
            <consortium name="The Broad Institute Genomics Platform"/>
            <consortium name="The Broad Institute Genome Sequencing Center for Infectious Disease"/>
            <person name="Wu L."/>
            <person name="Ma J."/>
        </authorList>
    </citation>
    <scope>NUCLEOTIDE SEQUENCE [LARGE SCALE GENOMIC DNA]</scope>
    <source>
        <strain evidence="6">JCM 31920</strain>
    </source>
</reference>
<dbReference type="InterPro" id="IPR013762">
    <property type="entry name" value="Integrase-like_cat_sf"/>
</dbReference>
<dbReference type="Pfam" id="PF17293">
    <property type="entry name" value="Arm-DNA-bind_5"/>
    <property type="match status" value="1"/>
</dbReference>
<dbReference type="InterPro" id="IPR035386">
    <property type="entry name" value="Arm-DNA-bind_5"/>
</dbReference>
<gene>
    <name evidence="5" type="ORF">GCM10023091_00700</name>
</gene>
<dbReference type="InterPro" id="IPR025269">
    <property type="entry name" value="SAM-like_dom"/>
</dbReference>
<dbReference type="Pfam" id="PF00589">
    <property type="entry name" value="Phage_integrase"/>
    <property type="match status" value="1"/>
</dbReference>
<dbReference type="InterPro" id="IPR002104">
    <property type="entry name" value="Integrase_catalytic"/>
</dbReference>
<dbReference type="Pfam" id="PF13102">
    <property type="entry name" value="Phage_int_SAM_5"/>
    <property type="match status" value="1"/>
</dbReference>
<dbReference type="Gene3D" id="1.10.443.10">
    <property type="entry name" value="Intergrase catalytic core"/>
    <property type="match status" value="1"/>
</dbReference>
<dbReference type="InterPro" id="IPR011010">
    <property type="entry name" value="DNA_brk_join_enz"/>
</dbReference>
<feature type="domain" description="Tyr recombinase" evidence="4">
    <location>
        <begin position="220"/>
        <end position="401"/>
    </location>
</feature>
<evidence type="ECO:0000313" key="6">
    <source>
        <dbReference type="Proteomes" id="UP001501508"/>
    </source>
</evidence>
<dbReference type="PANTHER" id="PTHR30349">
    <property type="entry name" value="PHAGE INTEGRASE-RELATED"/>
    <property type="match status" value="1"/>
</dbReference>
<keyword evidence="6" id="KW-1185">Reference proteome</keyword>
<sequence>MLTNSFSVLFYLKKRSNYVTGPLPIYLRVTLDGGRFELATKRVCEPEKWNSTSGRRNGHREDARSLNSYLDELHSKLHEIHRHLVMMGKPVTISAIKALLTGKSENEVMFLKEFDKHNQRLIALKGKDYAQGTILRYKASYKHTKDFIFWKFKKEDIDISKLNYEFISDFEFWLKTERKCAHNTTMRYLVYCKKIVLGLIKTGQLQKDPFFGFKIRKKEVNREALSETELKAIAAKEFSTARLTQVRDIFLFSCYTGLSYVDVQKLTVSDIRIGQDDEQWVIINRQKTDTQSRILLLPMALDIIEKYKDDRSRAVTGKLLPVLSNQKMNAYLKEIADVCGIDRNISFHIARHTFATTVTLSNGVPIESVSKMLGHSNIRTTQIYAKVVDKKISEDMKKIKALYS</sequence>